<comment type="cofactor">
    <cofactor evidence="2">
        <name>Mn(2+)</name>
        <dbReference type="ChEBI" id="CHEBI:29035"/>
    </cofactor>
    <text evidence="2">Binds 2 manganese ions per subunit.</text>
</comment>
<name>A0A923I7G9_9FIRM</name>
<feature type="compositionally biased region" description="Polar residues" evidence="3">
    <location>
        <begin position="1"/>
        <end position="13"/>
    </location>
</feature>
<dbReference type="InterPro" id="IPR007760">
    <property type="entry name" value="Mn_catalase"/>
</dbReference>
<dbReference type="RefSeq" id="WP_186886889.1">
    <property type="nucleotide sequence ID" value="NZ_JACONZ010000001.1"/>
</dbReference>
<organism evidence="4 5">
    <name type="scientific">Anaerofilum hominis</name>
    <dbReference type="NCBI Taxonomy" id="2763016"/>
    <lineage>
        <taxon>Bacteria</taxon>
        <taxon>Bacillati</taxon>
        <taxon>Bacillota</taxon>
        <taxon>Clostridia</taxon>
        <taxon>Eubacteriales</taxon>
        <taxon>Oscillospiraceae</taxon>
        <taxon>Anaerofilum</taxon>
    </lineage>
</organism>
<keyword evidence="5" id="KW-1185">Reference proteome</keyword>
<feature type="region of interest" description="Disordered" evidence="3">
    <location>
        <begin position="1"/>
        <end position="29"/>
    </location>
</feature>
<protein>
    <submittedName>
        <fullName evidence="4">Manganese catalase family protein</fullName>
    </submittedName>
</protein>
<keyword evidence="2" id="KW-0464">Manganese</keyword>
<evidence type="ECO:0000256" key="3">
    <source>
        <dbReference type="SAM" id="MobiDB-lite"/>
    </source>
</evidence>
<sequence length="264" mass="29145">MKTPAQKNPSTRGTAAKGSNPPLGSRTRYTTGKAYPDLSVLKPDIGLAKALYEDYAGQIGEISASMIYLYQNLKLTTQDEKKAAAVMHGIYLVELSHLQRLGEMINRLGADANFAVPGVEKRFWRADMIPYPKTLKAMVGRDLSFEKKTVQSYENTLHRVKEPTVRKTLELILEDERLHVKALEQLEKEISKRAGTAAEKTRAPRAARSQDVTPIQRATSKKNDTVVRANQGEAAKQRPAAPRAAHSSGRPARAAAGRKAEKRS</sequence>
<gene>
    <name evidence="4" type="ORF">H8S23_03395</name>
</gene>
<proteinExistence type="inferred from homology"/>
<dbReference type="GO" id="GO:0046872">
    <property type="term" value="F:metal ion binding"/>
    <property type="evidence" value="ECO:0007669"/>
    <property type="project" value="UniProtKB-KW"/>
</dbReference>
<evidence type="ECO:0000313" key="4">
    <source>
        <dbReference type="EMBL" id="MBC5580544.1"/>
    </source>
</evidence>
<evidence type="ECO:0000313" key="5">
    <source>
        <dbReference type="Proteomes" id="UP000659630"/>
    </source>
</evidence>
<feature type="binding site" evidence="2">
    <location>
        <position position="94"/>
    </location>
    <ligand>
        <name>Mn(2+)</name>
        <dbReference type="ChEBI" id="CHEBI:29035"/>
        <label>1</label>
    </ligand>
</feature>
<dbReference type="SUPFAM" id="SSF47240">
    <property type="entry name" value="Ferritin-like"/>
    <property type="match status" value="1"/>
</dbReference>
<accession>A0A923I7G9</accession>
<dbReference type="Pfam" id="PF05067">
    <property type="entry name" value="Mn_catalase"/>
    <property type="match status" value="1"/>
</dbReference>
<comment type="similarity">
    <text evidence="1">Belongs to the manganese catalase family.</text>
</comment>
<feature type="compositionally biased region" description="Low complexity" evidence="3">
    <location>
        <begin position="237"/>
        <end position="257"/>
    </location>
</feature>
<dbReference type="InterPro" id="IPR009078">
    <property type="entry name" value="Ferritin-like_SF"/>
</dbReference>
<reference evidence="4" key="1">
    <citation type="submission" date="2020-08" db="EMBL/GenBank/DDBJ databases">
        <title>Genome public.</title>
        <authorList>
            <person name="Liu C."/>
            <person name="Sun Q."/>
        </authorList>
    </citation>
    <scope>NUCLEOTIDE SEQUENCE</scope>
    <source>
        <strain evidence="4">BX8</strain>
    </source>
</reference>
<keyword evidence="2" id="KW-0479">Metal-binding</keyword>
<dbReference type="Proteomes" id="UP000659630">
    <property type="component" value="Unassembled WGS sequence"/>
</dbReference>
<evidence type="ECO:0000256" key="1">
    <source>
        <dbReference type="ARBA" id="ARBA00007644"/>
    </source>
</evidence>
<evidence type="ECO:0000256" key="2">
    <source>
        <dbReference type="PIRSR" id="PIRSR607760-1"/>
    </source>
</evidence>
<feature type="binding site" evidence="2">
    <location>
        <position position="97"/>
    </location>
    <ligand>
        <name>Mn(2+)</name>
        <dbReference type="ChEBI" id="CHEBI:29035"/>
        <label>1</label>
    </ligand>
</feature>
<dbReference type="AlphaFoldDB" id="A0A923I7G9"/>
<dbReference type="EMBL" id="JACONZ010000001">
    <property type="protein sequence ID" value="MBC5580544.1"/>
    <property type="molecule type" value="Genomic_DNA"/>
</dbReference>
<feature type="region of interest" description="Disordered" evidence="3">
    <location>
        <begin position="193"/>
        <end position="264"/>
    </location>
</feature>
<dbReference type="Gene3D" id="1.20.1260.10">
    <property type="match status" value="2"/>
</dbReference>
<feature type="binding site" evidence="2">
    <location>
        <position position="61"/>
    </location>
    <ligand>
        <name>Mn(2+)</name>
        <dbReference type="ChEBI" id="CHEBI:29035"/>
        <label>1</label>
    </ligand>
</feature>
<dbReference type="InterPro" id="IPR012347">
    <property type="entry name" value="Ferritin-like"/>
</dbReference>
<comment type="caution">
    <text evidence="4">The sequence shown here is derived from an EMBL/GenBank/DDBJ whole genome shotgun (WGS) entry which is preliminary data.</text>
</comment>